<feature type="compositionally biased region" description="Polar residues" evidence="2">
    <location>
        <begin position="349"/>
        <end position="361"/>
    </location>
</feature>
<comment type="caution">
    <text evidence="3">The sequence shown here is derived from an EMBL/GenBank/DDBJ whole genome shotgun (WGS) entry which is preliminary data.</text>
</comment>
<dbReference type="EMBL" id="JAAAUY010000214">
    <property type="protein sequence ID" value="KAF9333243.1"/>
    <property type="molecule type" value="Genomic_DNA"/>
</dbReference>
<feature type="coiled-coil region" evidence="1">
    <location>
        <begin position="257"/>
        <end position="291"/>
    </location>
</feature>
<feature type="compositionally biased region" description="Low complexity" evidence="2">
    <location>
        <begin position="111"/>
        <end position="121"/>
    </location>
</feature>
<dbReference type="Proteomes" id="UP000696485">
    <property type="component" value="Unassembled WGS sequence"/>
</dbReference>
<accession>A0A9P5SMU5</accession>
<name>A0A9P5SMU5_9FUNG</name>
<keyword evidence="4" id="KW-1185">Reference proteome</keyword>
<sequence>MIRLPFGKSKDDGRPKPNRVSPSPPLLINSKPRPTTVNILDSAPSLPPLLFGPEGASTSAFDLGDMLINTKELPKLPSSSSSSSNWLPTPPKDSSLKQPDSLLKPRGNGRRGSSSSFAGNRLSTINEAHPLSEPIHGKAELSTPDSIPTSSKDDTKPEDAATIQELKMELAKYNPMSPLLHGAPQQEFGLLLQKSESLKQQQSEMEEMLHKLRVKKDLMLMDLEAMEVALDAKEVELTESNYETELPRSSTAHNFLKQTYQAEVKELQDQKALLREEIQGLTGRRDEILNEMQILNVQNMNLSTMNDTLASEQPWQPDSKPRPGYASSVKSTSGIIGSFAEKMWRPRQTESPNESNSWPVGNSNRSSTSLRTSTSDLDEETTARRNSWRKSAKSTGVGAMFGKLLETSTAGLNLEAPPNQGLSRQSQDEEGRSSGQHYFVLYNFVRPVRCCGCDEKIWGREYRCQ</sequence>
<protein>
    <submittedName>
        <fullName evidence="3">Uncharacterized protein</fullName>
    </submittedName>
</protein>
<dbReference type="AlphaFoldDB" id="A0A9P5SMU5"/>
<feature type="region of interest" description="Disordered" evidence="2">
    <location>
        <begin position="1"/>
        <end position="57"/>
    </location>
</feature>
<dbReference type="SUPFAM" id="SSF57889">
    <property type="entry name" value="Cysteine-rich domain"/>
    <property type="match status" value="1"/>
</dbReference>
<feature type="region of interest" description="Disordered" evidence="2">
    <location>
        <begin position="308"/>
        <end position="392"/>
    </location>
</feature>
<feature type="non-terminal residue" evidence="3">
    <location>
        <position position="465"/>
    </location>
</feature>
<dbReference type="InterPro" id="IPR046349">
    <property type="entry name" value="C1-like_sf"/>
</dbReference>
<gene>
    <name evidence="3" type="ORF">BG006_003880</name>
</gene>
<evidence type="ECO:0000313" key="4">
    <source>
        <dbReference type="Proteomes" id="UP000696485"/>
    </source>
</evidence>
<organism evidence="3 4">
    <name type="scientific">Podila minutissima</name>
    <dbReference type="NCBI Taxonomy" id="64525"/>
    <lineage>
        <taxon>Eukaryota</taxon>
        <taxon>Fungi</taxon>
        <taxon>Fungi incertae sedis</taxon>
        <taxon>Mucoromycota</taxon>
        <taxon>Mortierellomycotina</taxon>
        <taxon>Mortierellomycetes</taxon>
        <taxon>Mortierellales</taxon>
        <taxon>Mortierellaceae</taxon>
        <taxon>Podila</taxon>
    </lineage>
</organism>
<keyword evidence="1" id="KW-0175">Coiled coil</keyword>
<dbReference type="CDD" id="cd00029">
    <property type="entry name" value="C1"/>
    <property type="match status" value="1"/>
</dbReference>
<proteinExistence type="predicted"/>
<feature type="region of interest" description="Disordered" evidence="2">
    <location>
        <begin position="72"/>
        <end position="159"/>
    </location>
</feature>
<reference evidence="3" key="1">
    <citation type="journal article" date="2020" name="Fungal Divers.">
        <title>Resolving the Mortierellaceae phylogeny through synthesis of multi-gene phylogenetics and phylogenomics.</title>
        <authorList>
            <person name="Vandepol N."/>
            <person name="Liber J."/>
            <person name="Desiro A."/>
            <person name="Na H."/>
            <person name="Kennedy M."/>
            <person name="Barry K."/>
            <person name="Grigoriev I.V."/>
            <person name="Miller A.N."/>
            <person name="O'Donnell K."/>
            <person name="Stajich J.E."/>
            <person name="Bonito G."/>
        </authorList>
    </citation>
    <scope>NUCLEOTIDE SEQUENCE</scope>
    <source>
        <strain evidence="3">NVP1</strain>
    </source>
</reference>
<evidence type="ECO:0000256" key="2">
    <source>
        <dbReference type="SAM" id="MobiDB-lite"/>
    </source>
</evidence>
<evidence type="ECO:0000313" key="3">
    <source>
        <dbReference type="EMBL" id="KAF9333243.1"/>
    </source>
</evidence>
<evidence type="ECO:0000256" key="1">
    <source>
        <dbReference type="SAM" id="Coils"/>
    </source>
</evidence>
<feature type="compositionally biased region" description="Low complexity" evidence="2">
    <location>
        <begin position="362"/>
        <end position="375"/>
    </location>
</feature>